<evidence type="ECO:0000256" key="5">
    <source>
        <dbReference type="ARBA" id="ARBA00022490"/>
    </source>
</evidence>
<keyword evidence="10" id="KW-0443">Lipid metabolism</keyword>
<evidence type="ECO:0000256" key="16">
    <source>
        <dbReference type="ARBA" id="ARBA00038848"/>
    </source>
</evidence>
<keyword evidence="9" id="KW-0809">Transit peptide</keyword>
<dbReference type="PANTHER" id="PTHR12418">
    <property type="entry name" value="ACYL-COENZYME A THIOESTERASE THEM4"/>
    <property type="match status" value="1"/>
</dbReference>
<evidence type="ECO:0000256" key="15">
    <source>
        <dbReference type="ARBA" id="ARBA00038456"/>
    </source>
</evidence>
<keyword evidence="12" id="KW-0966">Cell projection</keyword>
<dbReference type="Pfam" id="PF03061">
    <property type="entry name" value="4HBT"/>
    <property type="match status" value="1"/>
</dbReference>
<keyword evidence="7" id="KW-0378">Hydrolase</keyword>
<evidence type="ECO:0000256" key="10">
    <source>
        <dbReference type="ARBA" id="ARBA00023098"/>
    </source>
</evidence>
<dbReference type="InterPro" id="IPR052365">
    <property type="entry name" value="THEM4/THEM5_acyl-CoA_thioest"/>
</dbReference>
<comment type="catalytic activity">
    <reaction evidence="19">
        <text>octanoyl-CoA + H2O = octanoate + CoA + H(+)</text>
        <dbReference type="Rhea" id="RHEA:30143"/>
        <dbReference type="ChEBI" id="CHEBI:15377"/>
        <dbReference type="ChEBI" id="CHEBI:15378"/>
        <dbReference type="ChEBI" id="CHEBI:25646"/>
        <dbReference type="ChEBI" id="CHEBI:57287"/>
        <dbReference type="ChEBI" id="CHEBI:57386"/>
    </reaction>
    <physiologicalReaction direction="left-to-right" evidence="19">
        <dbReference type="Rhea" id="RHEA:30144"/>
    </physiologicalReaction>
</comment>
<evidence type="ECO:0000256" key="20">
    <source>
        <dbReference type="ARBA" id="ARBA00047734"/>
    </source>
</evidence>
<reference evidence="25" key="1">
    <citation type="journal article" date="2020" name="mSystems">
        <title>Genome- and Community-Level Interaction Insights into Carbon Utilization and Element Cycling Functions of Hydrothermarchaeota in Hydrothermal Sediment.</title>
        <authorList>
            <person name="Zhou Z."/>
            <person name="Liu Y."/>
            <person name="Xu W."/>
            <person name="Pan J."/>
            <person name="Luo Z.H."/>
            <person name="Li M."/>
        </authorList>
    </citation>
    <scope>NUCLEOTIDE SEQUENCE [LARGE SCALE GENOMIC DNA]</scope>
    <source>
        <strain evidence="25">HyVt-233</strain>
    </source>
</reference>
<evidence type="ECO:0000256" key="12">
    <source>
        <dbReference type="ARBA" id="ARBA00023273"/>
    </source>
</evidence>
<dbReference type="InterPro" id="IPR006683">
    <property type="entry name" value="Thioestr_dom"/>
</dbReference>
<dbReference type="EMBL" id="DRBS01000233">
    <property type="protein sequence ID" value="HDD44404.1"/>
    <property type="molecule type" value="Genomic_DNA"/>
</dbReference>
<evidence type="ECO:0000256" key="18">
    <source>
        <dbReference type="ARBA" id="ARBA00043210"/>
    </source>
</evidence>
<gene>
    <name evidence="25" type="ORF">ENG63_06050</name>
</gene>
<evidence type="ECO:0000256" key="8">
    <source>
        <dbReference type="ARBA" id="ARBA00022832"/>
    </source>
</evidence>
<feature type="domain" description="Thioesterase" evidence="24">
    <location>
        <begin position="45"/>
        <end position="111"/>
    </location>
</feature>
<comment type="catalytic activity">
    <reaction evidence="14">
        <text>(9Z)-octadecenoyl-CoA + H2O = (9Z)-octadecenoate + CoA + H(+)</text>
        <dbReference type="Rhea" id="RHEA:40139"/>
        <dbReference type="ChEBI" id="CHEBI:15377"/>
        <dbReference type="ChEBI" id="CHEBI:15378"/>
        <dbReference type="ChEBI" id="CHEBI:30823"/>
        <dbReference type="ChEBI" id="CHEBI:57287"/>
        <dbReference type="ChEBI" id="CHEBI:57387"/>
    </reaction>
    <physiologicalReaction direction="left-to-right" evidence="14">
        <dbReference type="Rhea" id="RHEA:40140"/>
    </physiologicalReaction>
</comment>
<evidence type="ECO:0000259" key="24">
    <source>
        <dbReference type="Pfam" id="PF03061"/>
    </source>
</evidence>
<evidence type="ECO:0000256" key="3">
    <source>
        <dbReference type="ARBA" id="ARBA00004632"/>
    </source>
</evidence>
<protein>
    <recommendedName>
        <fullName evidence="17">Acyl-coenzyme A thioesterase THEM4</fullName>
        <ecNumber evidence="16">3.1.2.2</ecNumber>
    </recommendedName>
    <alternativeName>
        <fullName evidence="18">Thioesterase superfamily member 4</fullName>
    </alternativeName>
</protein>
<comment type="catalytic activity">
    <reaction evidence="13">
        <text>(5Z,8Z,11Z,14Z)-eicosatetraenoyl-CoA + H2O = (5Z,8Z,11Z,14Z)-eicosatetraenoate + CoA + H(+)</text>
        <dbReference type="Rhea" id="RHEA:40151"/>
        <dbReference type="ChEBI" id="CHEBI:15377"/>
        <dbReference type="ChEBI" id="CHEBI:15378"/>
        <dbReference type="ChEBI" id="CHEBI:32395"/>
        <dbReference type="ChEBI" id="CHEBI:57287"/>
        <dbReference type="ChEBI" id="CHEBI:57368"/>
    </reaction>
    <physiologicalReaction direction="left-to-right" evidence="13">
        <dbReference type="Rhea" id="RHEA:40152"/>
    </physiologicalReaction>
</comment>
<name>A0A7C0U2Q0_DESA2</name>
<evidence type="ECO:0000256" key="2">
    <source>
        <dbReference type="ARBA" id="ARBA00004496"/>
    </source>
</evidence>
<evidence type="ECO:0000256" key="7">
    <source>
        <dbReference type="ARBA" id="ARBA00022801"/>
    </source>
</evidence>
<sequence length="129" mass="14544">MTLDSSYCFVCGSKNPKSLKIKVFYENGIAKTYYSFPPEYQGWKGFIHGGIIATLLDEIMAYAAGQLGPTMTIHLNITFRQALHPNEKVIVSGWIENKTNRKVETKAEMRRIIDNKIIATAEGVLLFVK</sequence>
<evidence type="ECO:0000256" key="1">
    <source>
        <dbReference type="ARBA" id="ARBA00004170"/>
    </source>
</evidence>
<proteinExistence type="inferred from homology"/>
<dbReference type="EC" id="3.1.2.2" evidence="16"/>
<dbReference type="GO" id="GO:0016020">
    <property type="term" value="C:membrane"/>
    <property type="evidence" value="ECO:0007669"/>
    <property type="project" value="UniProtKB-SubCell"/>
</dbReference>
<dbReference type="Gene3D" id="3.10.129.10">
    <property type="entry name" value="Hotdog Thioesterase"/>
    <property type="match status" value="1"/>
</dbReference>
<dbReference type="PANTHER" id="PTHR12418:SF19">
    <property type="entry name" value="ACYL-COENZYME A THIOESTERASE THEM4"/>
    <property type="match status" value="1"/>
</dbReference>
<keyword evidence="6" id="KW-0053">Apoptosis</keyword>
<keyword evidence="8" id="KW-0276">Fatty acid metabolism</keyword>
<keyword evidence="11" id="KW-0472">Membrane</keyword>
<comment type="similarity">
    <text evidence="15">Belongs to the THEM4/THEM5 thioesterase family.</text>
</comment>
<accession>A0A7C0U2Q0</accession>
<evidence type="ECO:0000256" key="17">
    <source>
        <dbReference type="ARBA" id="ARBA00040123"/>
    </source>
</evidence>
<evidence type="ECO:0000256" key="13">
    <source>
        <dbReference type="ARBA" id="ARBA00035852"/>
    </source>
</evidence>
<evidence type="ECO:0000313" key="25">
    <source>
        <dbReference type="EMBL" id="HDD44404.1"/>
    </source>
</evidence>
<evidence type="ECO:0000256" key="14">
    <source>
        <dbReference type="ARBA" id="ARBA00037002"/>
    </source>
</evidence>
<comment type="catalytic activity">
    <reaction evidence="22">
        <text>dodecanoyl-CoA + H2O = dodecanoate + CoA + H(+)</text>
        <dbReference type="Rhea" id="RHEA:30135"/>
        <dbReference type="ChEBI" id="CHEBI:15377"/>
        <dbReference type="ChEBI" id="CHEBI:15378"/>
        <dbReference type="ChEBI" id="CHEBI:18262"/>
        <dbReference type="ChEBI" id="CHEBI:57287"/>
        <dbReference type="ChEBI" id="CHEBI:57375"/>
    </reaction>
    <physiologicalReaction direction="left-to-right" evidence="22">
        <dbReference type="Rhea" id="RHEA:30136"/>
    </physiologicalReaction>
</comment>
<dbReference type="InterPro" id="IPR029069">
    <property type="entry name" value="HotDog_dom_sf"/>
</dbReference>
<keyword evidence="5" id="KW-0963">Cytoplasm</keyword>
<comment type="catalytic activity">
    <reaction evidence="21">
        <text>decanoyl-CoA + H2O = decanoate + CoA + H(+)</text>
        <dbReference type="Rhea" id="RHEA:40059"/>
        <dbReference type="ChEBI" id="CHEBI:15377"/>
        <dbReference type="ChEBI" id="CHEBI:15378"/>
        <dbReference type="ChEBI" id="CHEBI:27689"/>
        <dbReference type="ChEBI" id="CHEBI:57287"/>
        <dbReference type="ChEBI" id="CHEBI:61430"/>
    </reaction>
    <physiologicalReaction direction="left-to-right" evidence="21">
        <dbReference type="Rhea" id="RHEA:40060"/>
    </physiologicalReaction>
</comment>
<evidence type="ECO:0000256" key="11">
    <source>
        <dbReference type="ARBA" id="ARBA00023136"/>
    </source>
</evidence>
<comment type="caution">
    <text evidence="25">The sequence shown here is derived from an EMBL/GenBank/DDBJ whole genome shotgun (WGS) entry which is preliminary data.</text>
</comment>
<dbReference type="GO" id="GO:0016790">
    <property type="term" value="F:thiolester hydrolase activity"/>
    <property type="evidence" value="ECO:0007669"/>
    <property type="project" value="UniProtKB-ARBA"/>
</dbReference>
<dbReference type="SUPFAM" id="SSF54637">
    <property type="entry name" value="Thioesterase/thiol ester dehydrase-isomerase"/>
    <property type="match status" value="1"/>
</dbReference>
<evidence type="ECO:0000256" key="4">
    <source>
        <dbReference type="ARBA" id="ARBA00022475"/>
    </source>
</evidence>
<dbReference type="GO" id="GO:0006631">
    <property type="term" value="P:fatty acid metabolic process"/>
    <property type="evidence" value="ECO:0007669"/>
    <property type="project" value="UniProtKB-KW"/>
</dbReference>
<evidence type="ECO:0000256" key="19">
    <source>
        <dbReference type="ARBA" id="ARBA00047588"/>
    </source>
</evidence>
<comment type="subcellular location">
    <subcellularLocation>
        <location evidence="3">Cell projection</location>
        <location evidence="3">Ruffle membrane</location>
    </subcellularLocation>
    <subcellularLocation>
        <location evidence="2">Cytoplasm</location>
    </subcellularLocation>
    <subcellularLocation>
        <location evidence="1">Membrane</location>
        <topology evidence="1">Peripheral membrane protein</topology>
    </subcellularLocation>
</comment>
<dbReference type="GO" id="GO:0005737">
    <property type="term" value="C:cytoplasm"/>
    <property type="evidence" value="ECO:0007669"/>
    <property type="project" value="UniProtKB-SubCell"/>
</dbReference>
<evidence type="ECO:0000256" key="22">
    <source>
        <dbReference type="ARBA" id="ARBA00048074"/>
    </source>
</evidence>
<evidence type="ECO:0000256" key="6">
    <source>
        <dbReference type="ARBA" id="ARBA00022703"/>
    </source>
</evidence>
<comment type="catalytic activity">
    <reaction evidence="23">
        <text>tetradecanoyl-CoA + H2O = tetradecanoate + CoA + H(+)</text>
        <dbReference type="Rhea" id="RHEA:40119"/>
        <dbReference type="ChEBI" id="CHEBI:15377"/>
        <dbReference type="ChEBI" id="CHEBI:15378"/>
        <dbReference type="ChEBI" id="CHEBI:30807"/>
        <dbReference type="ChEBI" id="CHEBI:57287"/>
        <dbReference type="ChEBI" id="CHEBI:57385"/>
    </reaction>
    <physiologicalReaction direction="left-to-right" evidence="23">
        <dbReference type="Rhea" id="RHEA:40120"/>
    </physiologicalReaction>
</comment>
<evidence type="ECO:0000256" key="23">
    <source>
        <dbReference type="ARBA" id="ARBA00048180"/>
    </source>
</evidence>
<comment type="catalytic activity">
    <reaction evidence="20">
        <text>hexadecanoyl-CoA + H2O = hexadecanoate + CoA + H(+)</text>
        <dbReference type="Rhea" id="RHEA:16645"/>
        <dbReference type="ChEBI" id="CHEBI:7896"/>
        <dbReference type="ChEBI" id="CHEBI:15377"/>
        <dbReference type="ChEBI" id="CHEBI:15378"/>
        <dbReference type="ChEBI" id="CHEBI:57287"/>
        <dbReference type="ChEBI" id="CHEBI:57379"/>
        <dbReference type="EC" id="3.1.2.2"/>
    </reaction>
    <physiologicalReaction direction="left-to-right" evidence="20">
        <dbReference type="Rhea" id="RHEA:16646"/>
    </physiologicalReaction>
</comment>
<dbReference type="Proteomes" id="UP000886289">
    <property type="component" value="Unassembled WGS sequence"/>
</dbReference>
<evidence type="ECO:0000256" key="9">
    <source>
        <dbReference type="ARBA" id="ARBA00022946"/>
    </source>
</evidence>
<dbReference type="AlphaFoldDB" id="A0A7C0U2Q0"/>
<keyword evidence="4" id="KW-1003">Cell membrane</keyword>
<organism evidence="25">
    <name type="scientific">Desulfofervidus auxilii</name>
    <dbReference type="NCBI Taxonomy" id="1621989"/>
    <lineage>
        <taxon>Bacteria</taxon>
        <taxon>Pseudomonadati</taxon>
        <taxon>Thermodesulfobacteriota</taxon>
        <taxon>Candidatus Desulfofervidia</taxon>
        <taxon>Candidatus Desulfofervidales</taxon>
        <taxon>Candidatus Desulfofervidaceae</taxon>
        <taxon>Candidatus Desulfofervidus</taxon>
    </lineage>
</organism>
<dbReference type="CDD" id="cd03443">
    <property type="entry name" value="PaaI_thioesterase"/>
    <property type="match status" value="1"/>
</dbReference>
<evidence type="ECO:0000256" key="21">
    <source>
        <dbReference type="ARBA" id="ARBA00047969"/>
    </source>
</evidence>